<dbReference type="InParanoid" id="W3WLC3"/>
<dbReference type="KEGG" id="pfy:PFICI_13152"/>
<dbReference type="HOGENOM" id="CLU_071678_0_0_1"/>
<dbReference type="OrthoDB" id="6499973at2759"/>
<evidence type="ECO:0000313" key="1">
    <source>
        <dbReference type="EMBL" id="ETS74668.1"/>
    </source>
</evidence>
<protein>
    <submittedName>
        <fullName evidence="1">Uncharacterized protein</fullName>
    </submittedName>
</protein>
<name>W3WLC3_PESFW</name>
<accession>W3WLC3</accession>
<dbReference type="RefSeq" id="XP_007839924.1">
    <property type="nucleotide sequence ID" value="XM_007841733.1"/>
</dbReference>
<evidence type="ECO:0000313" key="2">
    <source>
        <dbReference type="Proteomes" id="UP000030651"/>
    </source>
</evidence>
<reference evidence="2" key="1">
    <citation type="journal article" date="2015" name="BMC Genomics">
        <title>Genomic and transcriptomic analysis of the endophytic fungus Pestalotiopsis fici reveals its lifestyle and high potential for synthesis of natural products.</title>
        <authorList>
            <person name="Wang X."/>
            <person name="Zhang X."/>
            <person name="Liu L."/>
            <person name="Xiang M."/>
            <person name="Wang W."/>
            <person name="Sun X."/>
            <person name="Che Y."/>
            <person name="Guo L."/>
            <person name="Liu G."/>
            <person name="Guo L."/>
            <person name="Wang C."/>
            <person name="Yin W.B."/>
            <person name="Stadler M."/>
            <person name="Zhang X."/>
            <person name="Liu X."/>
        </authorList>
    </citation>
    <scope>NUCLEOTIDE SEQUENCE [LARGE SCALE GENOMIC DNA]</scope>
    <source>
        <strain evidence="2">W106-1 / CGMCC3.15140</strain>
    </source>
</reference>
<proteinExistence type="predicted"/>
<dbReference type="GeneID" id="19278165"/>
<keyword evidence="2" id="KW-1185">Reference proteome</keyword>
<gene>
    <name evidence="1" type="ORF">PFICI_13152</name>
</gene>
<sequence length="257" mass="30106">MAAFEPVPEALIKVAPRYPGDKEPDRQARRYLKQLNDMAKGHDRPYSWGLTVFRTTYTAESDETFPRAIERLKQHAHAFATEDLRSKVKRLPGNSFTQFNPPEGPLDPAPNEELSRRFYCDIIEDAASLDGADAEEVGRAFDAWLDKHRQLEDLRQVYWGRYHFCILMDEQGIDHLLQFDPSEPPRGHWREKYDFYVKVVTVFRRGQTDMRRFWLRVGIKENIFILANGVDDIDISEIGMPDPEDAAYNWYGLFPYW</sequence>
<organism evidence="1 2">
    <name type="scientific">Pestalotiopsis fici (strain W106-1 / CGMCC3.15140)</name>
    <dbReference type="NCBI Taxonomy" id="1229662"/>
    <lineage>
        <taxon>Eukaryota</taxon>
        <taxon>Fungi</taxon>
        <taxon>Dikarya</taxon>
        <taxon>Ascomycota</taxon>
        <taxon>Pezizomycotina</taxon>
        <taxon>Sordariomycetes</taxon>
        <taxon>Xylariomycetidae</taxon>
        <taxon>Amphisphaeriales</taxon>
        <taxon>Sporocadaceae</taxon>
        <taxon>Pestalotiopsis</taxon>
    </lineage>
</organism>
<dbReference type="EMBL" id="KI912119">
    <property type="protein sequence ID" value="ETS74668.1"/>
    <property type="molecule type" value="Genomic_DNA"/>
</dbReference>
<dbReference type="STRING" id="1229662.W3WLC3"/>
<dbReference type="eggNOG" id="ENOG502SX1Y">
    <property type="taxonomic scope" value="Eukaryota"/>
</dbReference>
<dbReference type="AlphaFoldDB" id="W3WLC3"/>
<dbReference type="Proteomes" id="UP000030651">
    <property type="component" value="Unassembled WGS sequence"/>
</dbReference>